<evidence type="ECO:0000259" key="1">
    <source>
        <dbReference type="Pfam" id="PF00535"/>
    </source>
</evidence>
<sequence>MSSISVVIPSYNSAALLPRCIESVLSQTVPVKEIFIVDDGSQDNTGLVARTFPAPVRLIQQTNAGAAVARNTGIAASTGEWIAFLDADDRWLPEKLERQLECAAIHPSAELIYSDAAVMDEDNVKVGDYLSDKRPASGLVFDRLLHSFFILPSTVLARRSALLEVGMFKSSLREMEDYDLWLRLSRLCPFQLVPQCLTLYQRQPNSSSRNVQRLVKGEIELFRNLLKEGLRAEQQEVVRKRLALDLFHYAYELRDTDKRSSLRAIVESIRIEPGRLTSWKQLIARCASFAAPSAMR</sequence>
<dbReference type="AlphaFoldDB" id="A0A4R1LFR8"/>
<gene>
    <name evidence="2" type="ORF">C7378_0513</name>
</gene>
<dbReference type="Pfam" id="PF00535">
    <property type="entry name" value="Glycos_transf_2"/>
    <property type="match status" value="1"/>
</dbReference>
<name>A0A4R1LFR8_9BACT</name>
<reference evidence="2 3" key="1">
    <citation type="submission" date="2019-03" db="EMBL/GenBank/DDBJ databases">
        <title>Genomic Encyclopedia of Type Strains, Phase IV (KMG-IV): sequencing the most valuable type-strain genomes for metagenomic binning, comparative biology and taxonomic classification.</title>
        <authorList>
            <person name="Goeker M."/>
        </authorList>
    </citation>
    <scope>NUCLEOTIDE SEQUENCE [LARGE SCALE GENOMIC DNA]</scope>
    <source>
        <strain evidence="2 3">DSM 103428</strain>
    </source>
</reference>
<dbReference type="EMBL" id="SMGK01000001">
    <property type="protein sequence ID" value="TCK75529.1"/>
    <property type="molecule type" value="Genomic_DNA"/>
</dbReference>
<dbReference type="Gene3D" id="3.90.550.10">
    <property type="entry name" value="Spore Coat Polysaccharide Biosynthesis Protein SpsA, Chain A"/>
    <property type="match status" value="1"/>
</dbReference>
<dbReference type="SUPFAM" id="SSF53448">
    <property type="entry name" value="Nucleotide-diphospho-sugar transferases"/>
    <property type="match status" value="1"/>
</dbReference>
<dbReference type="InterPro" id="IPR001173">
    <property type="entry name" value="Glyco_trans_2-like"/>
</dbReference>
<feature type="domain" description="Glycosyltransferase 2-like" evidence="1">
    <location>
        <begin position="5"/>
        <end position="123"/>
    </location>
</feature>
<dbReference type="PANTHER" id="PTHR43685">
    <property type="entry name" value="GLYCOSYLTRANSFERASE"/>
    <property type="match status" value="1"/>
</dbReference>
<dbReference type="GO" id="GO:0044010">
    <property type="term" value="P:single-species biofilm formation"/>
    <property type="evidence" value="ECO:0007669"/>
    <property type="project" value="TreeGrafter"/>
</dbReference>
<dbReference type="PANTHER" id="PTHR43685:SF2">
    <property type="entry name" value="GLYCOSYLTRANSFERASE 2-LIKE DOMAIN-CONTAINING PROTEIN"/>
    <property type="match status" value="1"/>
</dbReference>
<dbReference type="RefSeq" id="WP_165876606.1">
    <property type="nucleotide sequence ID" value="NZ_SMGK01000001.1"/>
</dbReference>
<proteinExistence type="predicted"/>
<comment type="caution">
    <text evidence="2">The sequence shown here is derived from an EMBL/GenBank/DDBJ whole genome shotgun (WGS) entry which is preliminary data.</text>
</comment>
<organism evidence="2 3">
    <name type="scientific">Acidipila rosea</name>
    <dbReference type="NCBI Taxonomy" id="768535"/>
    <lineage>
        <taxon>Bacteria</taxon>
        <taxon>Pseudomonadati</taxon>
        <taxon>Acidobacteriota</taxon>
        <taxon>Terriglobia</taxon>
        <taxon>Terriglobales</taxon>
        <taxon>Acidobacteriaceae</taxon>
        <taxon>Acidipila</taxon>
    </lineage>
</organism>
<dbReference type="GO" id="GO:0016740">
    <property type="term" value="F:transferase activity"/>
    <property type="evidence" value="ECO:0007669"/>
    <property type="project" value="UniProtKB-KW"/>
</dbReference>
<dbReference type="Proteomes" id="UP000295210">
    <property type="component" value="Unassembled WGS sequence"/>
</dbReference>
<keyword evidence="2" id="KW-0808">Transferase</keyword>
<dbReference type="InterPro" id="IPR029044">
    <property type="entry name" value="Nucleotide-diphossugar_trans"/>
</dbReference>
<evidence type="ECO:0000313" key="3">
    <source>
        <dbReference type="Proteomes" id="UP000295210"/>
    </source>
</evidence>
<protein>
    <submittedName>
        <fullName evidence="2">Glycosyl transferase family 2</fullName>
    </submittedName>
</protein>
<dbReference type="InterPro" id="IPR050834">
    <property type="entry name" value="Glycosyltransf_2"/>
</dbReference>
<keyword evidence="3" id="KW-1185">Reference proteome</keyword>
<accession>A0A4R1LFR8</accession>
<evidence type="ECO:0000313" key="2">
    <source>
        <dbReference type="EMBL" id="TCK75529.1"/>
    </source>
</evidence>